<reference evidence="4 5" key="1">
    <citation type="submission" date="2022-09" db="EMBL/GenBank/DDBJ databases">
        <title>Complete genome sequence of Janibacter terrae strain COS04-44, PCL-degrading bacteria isolated from oil spilled coast.</title>
        <authorList>
            <person name="Park H."/>
            <person name="Kim J.Y."/>
            <person name="An S.H."/>
            <person name="Lee C.M."/>
            <person name="Weon H.-Y."/>
        </authorList>
    </citation>
    <scope>NUCLEOTIDE SEQUENCE [LARGE SCALE GENOMIC DNA]</scope>
    <source>
        <strain evidence="4 5">COS04-44</strain>
    </source>
</reference>
<dbReference type="EMBL" id="CP104874">
    <property type="protein sequence ID" value="WWF05276.1"/>
    <property type="molecule type" value="Genomic_DNA"/>
</dbReference>
<feature type="region of interest" description="Disordered" evidence="1">
    <location>
        <begin position="22"/>
        <end position="63"/>
    </location>
</feature>
<organism evidence="4 5">
    <name type="scientific">Janibacter terrae</name>
    <dbReference type="NCBI Taxonomy" id="103817"/>
    <lineage>
        <taxon>Bacteria</taxon>
        <taxon>Bacillati</taxon>
        <taxon>Actinomycetota</taxon>
        <taxon>Actinomycetes</taxon>
        <taxon>Micrococcales</taxon>
        <taxon>Intrasporangiaceae</taxon>
        <taxon>Janibacter</taxon>
    </lineage>
</organism>
<keyword evidence="2" id="KW-0732">Signal</keyword>
<feature type="compositionally biased region" description="Low complexity" evidence="1">
    <location>
        <begin position="42"/>
        <end position="60"/>
    </location>
</feature>
<dbReference type="InterPro" id="IPR046281">
    <property type="entry name" value="DUF6318"/>
</dbReference>
<feature type="chain" id="PRO_5046842640" evidence="2">
    <location>
        <begin position="22"/>
        <end position="202"/>
    </location>
</feature>
<dbReference type="PROSITE" id="PS51257">
    <property type="entry name" value="PROKAR_LIPOPROTEIN"/>
    <property type="match status" value="1"/>
</dbReference>
<protein>
    <submittedName>
        <fullName evidence="4">DUF6318 family protein</fullName>
    </submittedName>
</protein>
<feature type="domain" description="DUF6318" evidence="3">
    <location>
        <begin position="67"/>
        <end position="196"/>
    </location>
</feature>
<proteinExistence type="predicted"/>
<keyword evidence="5" id="KW-1185">Reference proteome</keyword>
<name>A0ABZ2FDJ8_9MICO</name>
<evidence type="ECO:0000259" key="3">
    <source>
        <dbReference type="Pfam" id="PF19843"/>
    </source>
</evidence>
<dbReference type="Pfam" id="PF19843">
    <property type="entry name" value="DUF6318"/>
    <property type="match status" value="1"/>
</dbReference>
<evidence type="ECO:0000313" key="5">
    <source>
        <dbReference type="Proteomes" id="UP001381003"/>
    </source>
</evidence>
<dbReference type="RefSeq" id="WP_338538308.1">
    <property type="nucleotide sequence ID" value="NZ_CP104874.1"/>
</dbReference>
<accession>A0ABZ2FDJ8</accession>
<gene>
    <name evidence="4" type="ORF">N5P18_16740</name>
</gene>
<evidence type="ECO:0000256" key="2">
    <source>
        <dbReference type="SAM" id="SignalP"/>
    </source>
</evidence>
<sequence>MQFSRGAAALAATAVLTGGLAACGEDEPTEPTTTASPIEVDPSSSTSSGPSVSPTSTGAGAEMPKDLPAAAREETKEGAAAFGKYYQSAFGDAAASGDTDIIESLRAAECNACIAGEKQIKDDKKKGWVRSANPYSLSEVEATKRPDSGYKVSMAVKAKKHYRVDEAGKANAVVKPVQFTLSQHVTWVDGRWTMQSWIASAS</sequence>
<evidence type="ECO:0000256" key="1">
    <source>
        <dbReference type="SAM" id="MobiDB-lite"/>
    </source>
</evidence>
<dbReference type="Proteomes" id="UP001381003">
    <property type="component" value="Chromosome"/>
</dbReference>
<feature type="signal peptide" evidence="2">
    <location>
        <begin position="1"/>
        <end position="21"/>
    </location>
</feature>
<evidence type="ECO:0000313" key="4">
    <source>
        <dbReference type="EMBL" id="WWF05276.1"/>
    </source>
</evidence>